<feature type="domain" description="Trypanosoma Tc-38 (p38) protein" evidence="1">
    <location>
        <begin position="207"/>
        <end position="271"/>
    </location>
</feature>
<evidence type="ECO:0000313" key="3">
    <source>
        <dbReference type="Proteomes" id="UP001430356"/>
    </source>
</evidence>
<dbReference type="Pfam" id="PF20054">
    <property type="entry name" value="Tc-38"/>
    <property type="match status" value="2"/>
</dbReference>
<proteinExistence type="predicted"/>
<name>A0AAW0F701_9TRYP</name>
<dbReference type="Proteomes" id="UP001430356">
    <property type="component" value="Unassembled WGS sequence"/>
</dbReference>
<comment type="caution">
    <text evidence="2">The sequence shown here is derived from an EMBL/GenBank/DDBJ whole genome shotgun (WGS) entry which is preliminary data.</text>
</comment>
<accession>A0AAW0F701</accession>
<dbReference type="EMBL" id="JAECZO010000023">
    <property type="protein sequence ID" value="KAK7202005.1"/>
    <property type="molecule type" value="Genomic_DNA"/>
</dbReference>
<sequence length="609" mass="68008">MRGARSLLARSIPIIRPVKVNVAAKRAPAAQRDAMTMLSAVTKEPFSKRCQVELRAVAKNNLYGSRYWATLPQSRRSCNSVVLPGQKPAVIYLSVEKVVPLKALPKKDQSRVLDEHPPFFGSGVGILSERKKWKAVTADRLIRHLNATDEERALFVDVIMADELELSYDKKDVIDIRSSSSVRVFNADQLHDPYKGEPHKGLALNSTTGKRFGQPAHDVLLGVGILRGYTSPMWISEAQMKYLNVELKAGAQPHGVAVPNMTGMIVSLSTLPSNCRRELLRELKKQRPDAFGHDTFFIYNVNGWEATRSRVLVKHMAAINDKQYPFHFVNLQDMGMQKPQYASVLRDMMAHKTPLGLAALKPAADQSTAPVNANAKKASGPEQVAVQTAQYPFFFAEDATLRRYYNAECMTKPYLMMPSVRPIAIFKGRLLGPRDETVLRSFALKHKLSSPIWVTEAAAHRMGVRIAAAHKKHHVTIGAAAADTNPSDEAVEGFYNIDDFDEQQEILSLFPKSSKKVHFMLDAKWRAVLGKQRQDYLSSLKRAVPLWVSVNECLMSGFEPRKGATLVSFPTNRKRERTGTVLYNSQFTTDPVRVLGLSSVYTRPQGLTV</sequence>
<gene>
    <name evidence="2" type="ORF">NESM_000268600</name>
</gene>
<evidence type="ECO:0000259" key="1">
    <source>
        <dbReference type="Pfam" id="PF20054"/>
    </source>
</evidence>
<organism evidence="2 3">
    <name type="scientific">Novymonas esmeraldas</name>
    <dbReference type="NCBI Taxonomy" id="1808958"/>
    <lineage>
        <taxon>Eukaryota</taxon>
        <taxon>Discoba</taxon>
        <taxon>Euglenozoa</taxon>
        <taxon>Kinetoplastea</taxon>
        <taxon>Metakinetoplastina</taxon>
        <taxon>Trypanosomatida</taxon>
        <taxon>Trypanosomatidae</taxon>
        <taxon>Novymonas</taxon>
    </lineage>
</organism>
<evidence type="ECO:0000313" key="2">
    <source>
        <dbReference type="EMBL" id="KAK7202005.1"/>
    </source>
</evidence>
<feature type="domain" description="Trypanosoma Tc-38 (p38) protein" evidence="1">
    <location>
        <begin position="427"/>
        <end position="487"/>
    </location>
</feature>
<dbReference type="InterPro" id="IPR045399">
    <property type="entry name" value="Tc-38"/>
</dbReference>
<reference evidence="2 3" key="1">
    <citation type="journal article" date="2021" name="MBio">
        <title>A New Model Trypanosomatid, Novymonas esmeraldas: Genomic Perception of Its 'Candidatus Pandoraea novymonadis' Endosymbiont.</title>
        <authorList>
            <person name="Zakharova A."/>
            <person name="Saura A."/>
            <person name="Butenko A."/>
            <person name="Podesvova L."/>
            <person name="Warmusova S."/>
            <person name="Kostygov A.Y."/>
            <person name="Nenarokova A."/>
            <person name="Lukes J."/>
            <person name="Opperdoes F.R."/>
            <person name="Yurchenko V."/>
        </authorList>
    </citation>
    <scope>NUCLEOTIDE SEQUENCE [LARGE SCALE GENOMIC DNA]</scope>
    <source>
        <strain evidence="2 3">E262AT.01</strain>
    </source>
</reference>
<dbReference type="AlphaFoldDB" id="A0AAW0F701"/>
<protein>
    <recommendedName>
        <fullName evidence="1">Trypanosoma Tc-38 (p38) protein domain-containing protein</fullName>
    </recommendedName>
</protein>
<keyword evidence="3" id="KW-1185">Reference proteome</keyword>